<protein>
    <submittedName>
        <fullName evidence="7">RNA polymerase sigma factor</fullName>
    </submittedName>
</protein>
<dbReference type="InterPro" id="IPR013249">
    <property type="entry name" value="RNA_pol_sigma70_r4_t2"/>
</dbReference>
<dbReference type="SUPFAM" id="SSF88946">
    <property type="entry name" value="Sigma2 domain of RNA polymerase sigma factors"/>
    <property type="match status" value="1"/>
</dbReference>
<dbReference type="InterPro" id="IPR007627">
    <property type="entry name" value="RNA_pol_sigma70_r2"/>
</dbReference>
<evidence type="ECO:0000256" key="1">
    <source>
        <dbReference type="ARBA" id="ARBA00010641"/>
    </source>
</evidence>
<feature type="domain" description="RNA polymerase sigma-70 region 2" evidence="5">
    <location>
        <begin position="26"/>
        <end position="92"/>
    </location>
</feature>
<dbReference type="Pfam" id="PF04542">
    <property type="entry name" value="Sigma70_r2"/>
    <property type="match status" value="1"/>
</dbReference>
<keyword evidence="8" id="KW-1185">Reference proteome</keyword>
<reference evidence="7 8" key="1">
    <citation type="submission" date="2018-10" db="EMBL/GenBank/DDBJ databases">
        <title>Ulvibacterium marinum gen. nov., sp. nov., a novel marine bacterium of the family Flavobacteriaceae, isolated from a culture of the green alga Ulva prolifera.</title>
        <authorList>
            <person name="Zhang Z."/>
        </authorList>
    </citation>
    <scope>NUCLEOTIDE SEQUENCE [LARGE SCALE GENOMIC DNA]</scope>
    <source>
        <strain evidence="7 8">CCMM003</strain>
    </source>
</reference>
<organism evidence="7 8">
    <name type="scientific">Ulvibacterium marinum</name>
    <dbReference type="NCBI Taxonomy" id="2419782"/>
    <lineage>
        <taxon>Bacteria</taxon>
        <taxon>Pseudomonadati</taxon>
        <taxon>Bacteroidota</taxon>
        <taxon>Flavobacteriia</taxon>
        <taxon>Flavobacteriales</taxon>
        <taxon>Flavobacteriaceae</taxon>
        <taxon>Ulvibacterium</taxon>
    </lineage>
</organism>
<evidence type="ECO:0000256" key="3">
    <source>
        <dbReference type="ARBA" id="ARBA00023082"/>
    </source>
</evidence>
<dbReference type="Pfam" id="PF08281">
    <property type="entry name" value="Sigma70_r4_2"/>
    <property type="match status" value="1"/>
</dbReference>
<name>A0A3B0BV39_9FLAO</name>
<dbReference type="Gene3D" id="1.10.10.10">
    <property type="entry name" value="Winged helix-like DNA-binding domain superfamily/Winged helix DNA-binding domain"/>
    <property type="match status" value="1"/>
</dbReference>
<keyword evidence="3" id="KW-0731">Sigma factor</keyword>
<dbReference type="InterPro" id="IPR013324">
    <property type="entry name" value="RNA_pol_sigma_r3/r4-like"/>
</dbReference>
<comment type="similarity">
    <text evidence="1">Belongs to the sigma-70 factor family. ECF subfamily.</text>
</comment>
<evidence type="ECO:0000259" key="5">
    <source>
        <dbReference type="Pfam" id="PF04542"/>
    </source>
</evidence>
<dbReference type="OrthoDB" id="9795666at2"/>
<dbReference type="InterPro" id="IPR036388">
    <property type="entry name" value="WH-like_DNA-bd_sf"/>
</dbReference>
<evidence type="ECO:0000256" key="4">
    <source>
        <dbReference type="ARBA" id="ARBA00023163"/>
    </source>
</evidence>
<comment type="caution">
    <text evidence="7">The sequence shown here is derived from an EMBL/GenBank/DDBJ whole genome shotgun (WGS) entry which is preliminary data.</text>
</comment>
<dbReference type="SUPFAM" id="SSF88659">
    <property type="entry name" value="Sigma3 and sigma4 domains of RNA polymerase sigma factors"/>
    <property type="match status" value="1"/>
</dbReference>
<dbReference type="AlphaFoldDB" id="A0A3B0BV39"/>
<evidence type="ECO:0000256" key="2">
    <source>
        <dbReference type="ARBA" id="ARBA00023015"/>
    </source>
</evidence>
<dbReference type="PANTHER" id="PTHR43133:SF32">
    <property type="entry name" value="BLR3042 PROTEIN"/>
    <property type="match status" value="1"/>
</dbReference>
<dbReference type="InterPro" id="IPR013325">
    <property type="entry name" value="RNA_pol_sigma_r2"/>
</dbReference>
<evidence type="ECO:0000313" key="8">
    <source>
        <dbReference type="Proteomes" id="UP000276603"/>
    </source>
</evidence>
<dbReference type="GO" id="GO:0016987">
    <property type="term" value="F:sigma factor activity"/>
    <property type="evidence" value="ECO:0007669"/>
    <property type="project" value="UniProtKB-KW"/>
</dbReference>
<gene>
    <name evidence="7" type="ORF">D7Z94_23525</name>
</gene>
<dbReference type="PANTHER" id="PTHR43133">
    <property type="entry name" value="RNA POLYMERASE ECF-TYPE SIGMA FACTO"/>
    <property type="match status" value="1"/>
</dbReference>
<dbReference type="Gene3D" id="1.10.1740.10">
    <property type="match status" value="1"/>
</dbReference>
<dbReference type="GO" id="GO:0006352">
    <property type="term" value="P:DNA-templated transcription initiation"/>
    <property type="evidence" value="ECO:0007669"/>
    <property type="project" value="InterPro"/>
</dbReference>
<dbReference type="InterPro" id="IPR039425">
    <property type="entry name" value="RNA_pol_sigma-70-like"/>
</dbReference>
<keyword evidence="4" id="KW-0804">Transcription</keyword>
<feature type="domain" description="RNA polymerase sigma factor 70 region 4 type 2" evidence="6">
    <location>
        <begin position="120"/>
        <end position="171"/>
    </location>
</feature>
<dbReference type="CDD" id="cd06171">
    <property type="entry name" value="Sigma70_r4"/>
    <property type="match status" value="1"/>
</dbReference>
<dbReference type="EMBL" id="RBCJ01000006">
    <property type="protein sequence ID" value="RKN76762.1"/>
    <property type="molecule type" value="Genomic_DNA"/>
</dbReference>
<dbReference type="Proteomes" id="UP000276603">
    <property type="component" value="Unassembled WGS sequence"/>
</dbReference>
<proteinExistence type="inferred from homology"/>
<dbReference type="NCBIfam" id="TIGR02937">
    <property type="entry name" value="sigma70-ECF"/>
    <property type="match status" value="1"/>
</dbReference>
<keyword evidence="2" id="KW-0805">Transcription regulation</keyword>
<sequence>MNPNKIFDALLVLQYQSGDKKALSLLVKRHHTKLCRHSYWYTHNLDASKDIVQDSWSIIITKLGSIRDPNAFGSWAMRIVTRKSLDFLNRNKNDREKLAGYRNTPHNLDAEEDKESDLIQLENAIKLLPNDQQVVLRLFYTEEYSLKEISTILEISIGTVKSRLFHAREKLKAILKK</sequence>
<dbReference type="RefSeq" id="WP_120714109.1">
    <property type="nucleotide sequence ID" value="NZ_RBCJ01000006.1"/>
</dbReference>
<evidence type="ECO:0000259" key="6">
    <source>
        <dbReference type="Pfam" id="PF08281"/>
    </source>
</evidence>
<dbReference type="GO" id="GO:0003677">
    <property type="term" value="F:DNA binding"/>
    <property type="evidence" value="ECO:0007669"/>
    <property type="project" value="InterPro"/>
</dbReference>
<evidence type="ECO:0000313" key="7">
    <source>
        <dbReference type="EMBL" id="RKN76762.1"/>
    </source>
</evidence>
<dbReference type="InterPro" id="IPR014284">
    <property type="entry name" value="RNA_pol_sigma-70_dom"/>
</dbReference>
<accession>A0A3B0BV39</accession>